<dbReference type="OrthoDB" id="414698at2759"/>
<dbReference type="STRING" id="336963.C4JED0"/>
<dbReference type="GO" id="GO:0046452">
    <property type="term" value="P:dihydrofolate metabolic process"/>
    <property type="evidence" value="ECO:0007669"/>
    <property type="project" value="TreeGrafter"/>
</dbReference>
<evidence type="ECO:0000256" key="4">
    <source>
        <dbReference type="ARBA" id="ARBA00023002"/>
    </source>
</evidence>
<dbReference type="EC" id="1.5.1.3" evidence="1"/>
<dbReference type="SUPFAM" id="SSF53597">
    <property type="entry name" value="Dihydrofolate reductase-like"/>
    <property type="match status" value="1"/>
</dbReference>
<dbReference type="InParanoid" id="C4JED0"/>
<dbReference type="InterPro" id="IPR024072">
    <property type="entry name" value="DHFR-like_dom_sf"/>
</dbReference>
<dbReference type="GO" id="GO:0050661">
    <property type="term" value="F:NADP binding"/>
    <property type="evidence" value="ECO:0007669"/>
    <property type="project" value="InterPro"/>
</dbReference>
<name>C4JED0_UNCRE</name>
<reference evidence="6" key="1">
    <citation type="journal article" date="2009" name="Genome Res.">
        <title>Comparative genomic analyses of the human fungal pathogens Coccidioides and their relatives.</title>
        <authorList>
            <person name="Sharpton T.J."/>
            <person name="Stajich J.E."/>
            <person name="Rounsley S.D."/>
            <person name="Gardner M.J."/>
            <person name="Wortman J.R."/>
            <person name="Jordar V.S."/>
            <person name="Maiti R."/>
            <person name="Kodira C.D."/>
            <person name="Neafsey D.E."/>
            <person name="Zeng Q."/>
            <person name="Hung C.-Y."/>
            <person name="McMahan C."/>
            <person name="Muszewska A."/>
            <person name="Grynberg M."/>
            <person name="Mandel M.A."/>
            <person name="Kellner E.M."/>
            <person name="Barker B.M."/>
            <person name="Galgiani J.N."/>
            <person name="Orbach M.J."/>
            <person name="Kirkland T.N."/>
            <person name="Cole G.T."/>
            <person name="Henn M.R."/>
            <person name="Birren B.W."/>
            <person name="Taylor J.W."/>
        </authorList>
    </citation>
    <scope>NUCLEOTIDE SEQUENCE [LARGE SCALE GENOMIC DNA]</scope>
    <source>
        <strain evidence="6">UAMH 1704</strain>
    </source>
</reference>
<dbReference type="PANTHER" id="PTHR48069:SF3">
    <property type="entry name" value="DIHYDROFOLATE REDUCTASE"/>
    <property type="match status" value="1"/>
</dbReference>
<dbReference type="eggNOG" id="KOG1324">
    <property type="taxonomic scope" value="Eukaryota"/>
</dbReference>
<organism evidence="5 6">
    <name type="scientific">Uncinocarpus reesii (strain UAMH 1704)</name>
    <dbReference type="NCBI Taxonomy" id="336963"/>
    <lineage>
        <taxon>Eukaryota</taxon>
        <taxon>Fungi</taxon>
        <taxon>Dikarya</taxon>
        <taxon>Ascomycota</taxon>
        <taxon>Pezizomycotina</taxon>
        <taxon>Eurotiomycetes</taxon>
        <taxon>Eurotiomycetidae</taxon>
        <taxon>Onygenales</taxon>
        <taxon>Onygenaceae</taxon>
        <taxon>Uncinocarpus</taxon>
    </lineage>
</organism>
<dbReference type="KEGG" id="ure:UREG_00769"/>
<evidence type="ECO:0000313" key="6">
    <source>
        <dbReference type="Proteomes" id="UP000002058"/>
    </source>
</evidence>
<keyword evidence="3" id="KW-0521">NADP</keyword>
<dbReference type="InterPro" id="IPR012259">
    <property type="entry name" value="DHFR"/>
</dbReference>
<dbReference type="OMA" id="RECHSET"/>
<accession>C4JED0</accession>
<dbReference type="AlphaFoldDB" id="C4JED0"/>
<dbReference type="GeneID" id="8444364"/>
<evidence type="ECO:0000256" key="2">
    <source>
        <dbReference type="ARBA" id="ARBA00018886"/>
    </source>
</evidence>
<dbReference type="Gene3D" id="3.40.430.10">
    <property type="entry name" value="Dihydrofolate Reductase, subunit A"/>
    <property type="match status" value="1"/>
</dbReference>
<protein>
    <recommendedName>
        <fullName evidence="2">Dihydrofolate reductase</fullName>
        <ecNumber evidence="1">1.5.1.3</ecNumber>
    </recommendedName>
</protein>
<dbReference type="EMBL" id="CH476615">
    <property type="protein sequence ID" value="EEP75922.1"/>
    <property type="molecule type" value="Genomic_DNA"/>
</dbReference>
<gene>
    <name evidence="5" type="ORF">UREG_00769</name>
</gene>
<dbReference type="GO" id="GO:0004146">
    <property type="term" value="F:dihydrofolate reductase activity"/>
    <property type="evidence" value="ECO:0007669"/>
    <property type="project" value="UniProtKB-EC"/>
</dbReference>
<evidence type="ECO:0000256" key="1">
    <source>
        <dbReference type="ARBA" id="ARBA00012856"/>
    </source>
</evidence>
<dbReference type="GO" id="GO:0005739">
    <property type="term" value="C:mitochondrion"/>
    <property type="evidence" value="ECO:0007669"/>
    <property type="project" value="TreeGrafter"/>
</dbReference>
<dbReference type="RefSeq" id="XP_002541255.1">
    <property type="nucleotide sequence ID" value="XM_002541209.1"/>
</dbReference>
<evidence type="ECO:0000256" key="3">
    <source>
        <dbReference type="ARBA" id="ARBA00022857"/>
    </source>
</evidence>
<dbReference type="Proteomes" id="UP000002058">
    <property type="component" value="Unassembled WGS sequence"/>
</dbReference>
<dbReference type="VEuPathDB" id="FungiDB:UREG_00769"/>
<sequence>MSPHCPPATAAAFANSATKLPPLTLVVATTPITLPCQPQGISRLGIGHGGTLPWPRIKPLPKRLNVIITRDESGMVCERAVVEWRAAKERERQKERECHSETATECKKCSSADKDDSIDGQQEENPDILVSNSVESALTTLQDNFGLFSQGGKRSLGSVLVIGGGEIYASSLSLDSSTFGHKMRIVVTDVRRPATEVEKNEPSNSTNGFDCDTFFPVDHLIGNEEWREASPAEVSEWVGEKIPEGWVWERDVAVRFLGFERK</sequence>
<dbReference type="PANTHER" id="PTHR48069">
    <property type="entry name" value="DIHYDROFOLATE REDUCTASE"/>
    <property type="match status" value="1"/>
</dbReference>
<evidence type="ECO:0000313" key="5">
    <source>
        <dbReference type="EMBL" id="EEP75922.1"/>
    </source>
</evidence>
<dbReference type="GO" id="GO:0046654">
    <property type="term" value="P:tetrahydrofolate biosynthetic process"/>
    <property type="evidence" value="ECO:0007669"/>
    <property type="project" value="InterPro"/>
</dbReference>
<keyword evidence="6" id="KW-1185">Reference proteome</keyword>
<dbReference type="GO" id="GO:0046655">
    <property type="term" value="P:folic acid metabolic process"/>
    <property type="evidence" value="ECO:0007669"/>
    <property type="project" value="TreeGrafter"/>
</dbReference>
<dbReference type="HOGENOM" id="CLU_043966_2_0_1"/>
<dbReference type="FunCoup" id="C4JED0">
    <property type="interactions" value="390"/>
</dbReference>
<keyword evidence="4" id="KW-0560">Oxidoreductase</keyword>
<proteinExistence type="predicted"/>